<evidence type="ECO:0000313" key="2">
    <source>
        <dbReference type="EMBL" id="KEQ26328.1"/>
    </source>
</evidence>
<reference evidence="2 3" key="1">
    <citation type="submission" date="2014-06" db="EMBL/GenBank/DDBJ databases">
        <title>Draft genome sequence of Paenibacillus sp. MSt1.</title>
        <authorList>
            <person name="Aw Y.K."/>
            <person name="Ong K.S."/>
            <person name="Gan H.M."/>
            <person name="Lee S.M."/>
        </authorList>
    </citation>
    <scope>NUCLEOTIDE SEQUENCE [LARGE SCALE GENOMIC DNA]</scope>
    <source>
        <strain evidence="2 3">MSt1</strain>
    </source>
</reference>
<sequence length="391" mass="44842">MSRKTVRFTVKRAIKRVVKRVPRARRRTAWCSGWENGFRAGMSGGYHYGRCDAVMRSLPNDSVGRWDVRVMYVTSGKGVPYSPLDEAVIGALQGLVRELIVLKPTQDLKSAAVKMRPDIVLVLEGLIISGERIDELRAEGIRTAIWLTDDPYYTDLTAPLVKHYDVVFTLELACVEFYRRLGCGQVHYLPFCSNPAIFRPKRVSAQFRHDISFIGSAYWNRVAFFDQITPFLAARNTYIAGIWWERLRQYKKLSPKIALNNWMGAEETAAHYNGAKIVINLHRATDDPSYNFNSQRIGAVSPNPRTFEIAGCGTLLLTDVRSDITRFYTPGQEIVTYDSPSELMHKIDHYLHHEEERRFIALNALRRTMLEHTYPRRMAQMMRILFEGATG</sequence>
<dbReference type="Pfam" id="PF13524">
    <property type="entry name" value="Glyco_trans_1_2"/>
    <property type="match status" value="1"/>
</dbReference>
<evidence type="ECO:0000313" key="3">
    <source>
        <dbReference type="Proteomes" id="UP000028123"/>
    </source>
</evidence>
<comment type="caution">
    <text evidence="2">The sequence shown here is derived from an EMBL/GenBank/DDBJ whole genome shotgun (WGS) entry which is preliminary data.</text>
</comment>
<organism evidence="2 3">
    <name type="scientific">Paenibacillus tyrfis</name>
    <dbReference type="NCBI Taxonomy" id="1501230"/>
    <lineage>
        <taxon>Bacteria</taxon>
        <taxon>Bacillati</taxon>
        <taxon>Bacillota</taxon>
        <taxon>Bacilli</taxon>
        <taxon>Bacillales</taxon>
        <taxon>Paenibacillaceae</taxon>
        <taxon>Paenibacillus</taxon>
    </lineage>
</organism>
<keyword evidence="3" id="KW-1185">Reference proteome</keyword>
<dbReference type="OrthoDB" id="110463at2"/>
<dbReference type="InterPro" id="IPR055259">
    <property type="entry name" value="YkvP/CgeB_Glyco_trans-like"/>
</dbReference>
<dbReference type="EMBL" id="JNVM01000006">
    <property type="protein sequence ID" value="KEQ26328.1"/>
    <property type="molecule type" value="Genomic_DNA"/>
</dbReference>
<protein>
    <submittedName>
        <fullName evidence="2">Spore maturation protein cgeB</fullName>
    </submittedName>
</protein>
<dbReference type="Proteomes" id="UP000028123">
    <property type="component" value="Unassembled WGS sequence"/>
</dbReference>
<gene>
    <name evidence="2" type="ORF">ET33_31140</name>
</gene>
<accession>A0A081P6K5</accession>
<dbReference type="RefSeq" id="WP_081890233.1">
    <property type="nucleotide sequence ID" value="NZ_JNVM01000006.1"/>
</dbReference>
<dbReference type="eggNOG" id="COG4641">
    <property type="taxonomic scope" value="Bacteria"/>
</dbReference>
<name>A0A081P6K5_9BACL</name>
<evidence type="ECO:0000259" key="1">
    <source>
        <dbReference type="Pfam" id="PF13524"/>
    </source>
</evidence>
<dbReference type="AlphaFoldDB" id="A0A081P6K5"/>
<proteinExistence type="predicted"/>
<feature type="domain" description="Spore protein YkvP/CgeB glycosyl transferase-like" evidence="1">
    <location>
        <begin position="233"/>
        <end position="382"/>
    </location>
</feature>